<dbReference type="EMBL" id="JBHSWA010000001">
    <property type="protein sequence ID" value="MFC6640773.1"/>
    <property type="molecule type" value="Genomic_DNA"/>
</dbReference>
<accession>A0ABW1YUE7</accession>
<dbReference type="RefSeq" id="WP_132446947.1">
    <property type="nucleotide sequence ID" value="NZ_JBHSWA010000001.1"/>
</dbReference>
<evidence type="ECO:0000313" key="2">
    <source>
        <dbReference type="Proteomes" id="UP001596403"/>
    </source>
</evidence>
<comment type="caution">
    <text evidence="1">The sequence shown here is derived from an EMBL/GenBank/DDBJ whole genome shotgun (WGS) entry which is preliminary data.</text>
</comment>
<gene>
    <name evidence="1" type="ORF">ACFQAU_02570</name>
</gene>
<name>A0ABW1YUE7_9RHOB</name>
<protein>
    <submittedName>
        <fullName evidence="1">Uncharacterized protein</fullName>
    </submittedName>
</protein>
<sequence>MTTYIEIEGIEPTELKKIAGDPAASAALNSNYQDAEACRRVLLGIQEAQEAVRGVSTSEAITIALAFGRDDLLPMSHRDFRSARRRIDNRQRRLVDVAARAKWATQYESPACNG</sequence>
<organism evidence="1 2">
    <name type="scientific">Sulfitobacter profundi</name>
    <dbReference type="NCBI Taxonomy" id="2679961"/>
    <lineage>
        <taxon>Bacteria</taxon>
        <taxon>Pseudomonadati</taxon>
        <taxon>Pseudomonadota</taxon>
        <taxon>Alphaproteobacteria</taxon>
        <taxon>Rhodobacterales</taxon>
        <taxon>Roseobacteraceae</taxon>
        <taxon>Sulfitobacter</taxon>
    </lineage>
</organism>
<evidence type="ECO:0000313" key="1">
    <source>
        <dbReference type="EMBL" id="MFC6640773.1"/>
    </source>
</evidence>
<keyword evidence="2" id="KW-1185">Reference proteome</keyword>
<proteinExistence type="predicted"/>
<reference evidence="2" key="1">
    <citation type="journal article" date="2019" name="Int. J. Syst. Evol. Microbiol.">
        <title>The Global Catalogue of Microorganisms (GCM) 10K type strain sequencing project: providing services to taxonomists for standard genome sequencing and annotation.</title>
        <authorList>
            <consortium name="The Broad Institute Genomics Platform"/>
            <consortium name="The Broad Institute Genome Sequencing Center for Infectious Disease"/>
            <person name="Wu L."/>
            <person name="Ma J."/>
        </authorList>
    </citation>
    <scope>NUCLEOTIDE SEQUENCE [LARGE SCALE GENOMIC DNA]</scope>
    <source>
        <strain evidence="2">NBRC 111368</strain>
    </source>
</reference>
<dbReference type="Proteomes" id="UP001596403">
    <property type="component" value="Unassembled WGS sequence"/>
</dbReference>